<reference evidence="1 2" key="1">
    <citation type="submission" date="2019-03" db="EMBL/GenBank/DDBJ databases">
        <title>Single cell metagenomics reveals metabolic interactions within the superorganism composed of flagellate Streblomastix strix and complex community of Bacteroidetes bacteria on its surface.</title>
        <authorList>
            <person name="Treitli S.C."/>
            <person name="Kolisko M."/>
            <person name="Husnik F."/>
            <person name="Keeling P."/>
            <person name="Hampl V."/>
        </authorList>
    </citation>
    <scope>NUCLEOTIDE SEQUENCE [LARGE SCALE GENOMIC DNA]</scope>
    <source>
        <strain evidence="1">ST1C</strain>
    </source>
</reference>
<dbReference type="EMBL" id="SNRW01044672">
    <property type="protein sequence ID" value="KAA6323343.1"/>
    <property type="molecule type" value="Genomic_DNA"/>
</dbReference>
<sequence>MVVQKNAVAPPIIAETVKLYIILPAITSGRKQFVFGKCRRSSVTTIVSTLAVTVSTESIVRISSEVLSLDTNGIIIAKELFESMPPSIKEYSQLSSKIKCAITATAHKVAIKLTIISLVACAQQPRICDIFMPSPRPVRRYEIQGPELCLATQAAILP</sequence>
<name>A0A5J4QS20_9EUKA</name>
<evidence type="ECO:0000313" key="2">
    <source>
        <dbReference type="Proteomes" id="UP000324800"/>
    </source>
</evidence>
<proteinExistence type="predicted"/>
<dbReference type="Proteomes" id="UP000324800">
    <property type="component" value="Unassembled WGS sequence"/>
</dbReference>
<gene>
    <name evidence="1" type="ORF">EZS28_054326</name>
</gene>
<organism evidence="1 2">
    <name type="scientific">Streblomastix strix</name>
    <dbReference type="NCBI Taxonomy" id="222440"/>
    <lineage>
        <taxon>Eukaryota</taxon>
        <taxon>Metamonada</taxon>
        <taxon>Preaxostyla</taxon>
        <taxon>Oxymonadida</taxon>
        <taxon>Streblomastigidae</taxon>
        <taxon>Streblomastix</taxon>
    </lineage>
</organism>
<evidence type="ECO:0000313" key="1">
    <source>
        <dbReference type="EMBL" id="KAA6323343.1"/>
    </source>
</evidence>
<feature type="non-terminal residue" evidence="1">
    <location>
        <position position="158"/>
    </location>
</feature>
<comment type="caution">
    <text evidence="1">The sequence shown here is derived from an EMBL/GenBank/DDBJ whole genome shotgun (WGS) entry which is preliminary data.</text>
</comment>
<protein>
    <submittedName>
        <fullName evidence="1">Uncharacterized protein</fullName>
    </submittedName>
</protein>
<accession>A0A5J4QS20</accession>
<dbReference type="AlphaFoldDB" id="A0A5J4QS20"/>